<name>A0ABQ6FAM1_9RHOO</name>
<dbReference type="InterPro" id="IPR002347">
    <property type="entry name" value="SDR_fam"/>
</dbReference>
<evidence type="ECO:0000313" key="3">
    <source>
        <dbReference type="EMBL" id="GLT22341.1"/>
    </source>
</evidence>
<keyword evidence="4" id="KW-1185">Reference proteome</keyword>
<dbReference type="Pfam" id="PF00106">
    <property type="entry name" value="adh_short"/>
    <property type="match status" value="1"/>
</dbReference>
<sequence>MNPKITDWRGRRVWLVGASSGIGAALAQHLAGLGARLALTARSADRLAGLDLGDAEVLILPCDATDAAALAAARDRLVAAWQGVDVAIYLAGDYVPMSADKFDLAVAERVVAVNFGGAMRLAACVLGDLQPGGGIAFVASVAGYRGLPRALCYGPGKAALIHFAECLHFDLAPKGVGVWVVNPGFVATRLTARNDFAMPALMSPDAAAEALVAGFATGRFEIDFPKRFTRIMKLLAALPYRWYFPLVRRRTGA</sequence>
<dbReference type="PANTHER" id="PTHR44196:SF1">
    <property type="entry name" value="DEHYDROGENASE_REDUCTASE SDR FAMILY MEMBER 7B"/>
    <property type="match status" value="1"/>
</dbReference>
<comment type="caution">
    <text evidence="3">The sequence shown here is derived from an EMBL/GenBank/DDBJ whole genome shotgun (WGS) entry which is preliminary data.</text>
</comment>
<dbReference type="EMBL" id="BSPX01000022">
    <property type="protein sequence ID" value="GLT22341.1"/>
    <property type="molecule type" value="Genomic_DNA"/>
</dbReference>
<protein>
    <submittedName>
        <fullName evidence="3">Short-chain dehydrogenase</fullName>
    </submittedName>
</protein>
<gene>
    <name evidence="3" type="ORF">GCM10007933_18000</name>
</gene>
<dbReference type="PRINTS" id="PR00081">
    <property type="entry name" value="GDHRDH"/>
</dbReference>
<dbReference type="Gene3D" id="3.40.50.720">
    <property type="entry name" value="NAD(P)-binding Rossmann-like Domain"/>
    <property type="match status" value="1"/>
</dbReference>
<evidence type="ECO:0000256" key="1">
    <source>
        <dbReference type="ARBA" id="ARBA00006484"/>
    </source>
</evidence>
<accession>A0ABQ6FAM1</accession>
<keyword evidence="2" id="KW-0560">Oxidoreductase</keyword>
<dbReference type="SUPFAM" id="SSF51735">
    <property type="entry name" value="NAD(P)-binding Rossmann-fold domains"/>
    <property type="match status" value="1"/>
</dbReference>
<dbReference type="Proteomes" id="UP001157167">
    <property type="component" value="Unassembled WGS sequence"/>
</dbReference>
<organism evidence="3 4">
    <name type="scientific">Zoogloea oryzae</name>
    <dbReference type="NCBI Taxonomy" id="310767"/>
    <lineage>
        <taxon>Bacteria</taxon>
        <taxon>Pseudomonadati</taxon>
        <taxon>Pseudomonadota</taxon>
        <taxon>Betaproteobacteria</taxon>
        <taxon>Rhodocyclales</taxon>
        <taxon>Zoogloeaceae</taxon>
        <taxon>Zoogloea</taxon>
    </lineage>
</organism>
<proteinExistence type="inferred from homology"/>
<dbReference type="RefSeq" id="WP_284187659.1">
    <property type="nucleotide sequence ID" value="NZ_BSPX01000022.1"/>
</dbReference>
<reference evidence="4" key="1">
    <citation type="journal article" date="2019" name="Int. J. Syst. Evol. Microbiol.">
        <title>The Global Catalogue of Microorganisms (GCM) 10K type strain sequencing project: providing services to taxonomists for standard genome sequencing and annotation.</title>
        <authorList>
            <consortium name="The Broad Institute Genomics Platform"/>
            <consortium name="The Broad Institute Genome Sequencing Center for Infectious Disease"/>
            <person name="Wu L."/>
            <person name="Ma J."/>
        </authorList>
    </citation>
    <scope>NUCLEOTIDE SEQUENCE [LARGE SCALE GENOMIC DNA]</scope>
    <source>
        <strain evidence="4">NBRC 102407</strain>
    </source>
</reference>
<evidence type="ECO:0000256" key="2">
    <source>
        <dbReference type="ARBA" id="ARBA00023002"/>
    </source>
</evidence>
<dbReference type="PANTHER" id="PTHR44196">
    <property type="entry name" value="DEHYDROGENASE/REDUCTASE SDR FAMILY MEMBER 7B"/>
    <property type="match status" value="1"/>
</dbReference>
<dbReference type="InterPro" id="IPR036291">
    <property type="entry name" value="NAD(P)-bd_dom_sf"/>
</dbReference>
<evidence type="ECO:0000313" key="4">
    <source>
        <dbReference type="Proteomes" id="UP001157167"/>
    </source>
</evidence>
<comment type="similarity">
    <text evidence="1">Belongs to the short-chain dehydrogenases/reductases (SDR) family.</text>
</comment>